<protein>
    <submittedName>
        <fullName evidence="1">Uncharacterized protein</fullName>
    </submittedName>
</protein>
<comment type="caution">
    <text evidence="1">The sequence shown here is derived from an EMBL/GenBank/DDBJ whole genome shotgun (WGS) entry which is preliminary data.</text>
</comment>
<dbReference type="EMBL" id="QTSX02007516">
    <property type="protein sequence ID" value="KAJ9048176.1"/>
    <property type="molecule type" value="Genomic_DNA"/>
</dbReference>
<accession>A0ACC2RDP9</accession>
<evidence type="ECO:0000313" key="2">
    <source>
        <dbReference type="Proteomes" id="UP001165960"/>
    </source>
</evidence>
<reference evidence="1" key="1">
    <citation type="submission" date="2022-04" db="EMBL/GenBank/DDBJ databases">
        <title>Genome of the entomopathogenic fungus Entomophthora muscae.</title>
        <authorList>
            <person name="Elya C."/>
            <person name="Lovett B.R."/>
            <person name="Lee E."/>
            <person name="Macias A.M."/>
            <person name="Hajek A.E."/>
            <person name="De Bivort B.L."/>
            <person name="Kasson M.T."/>
            <person name="De Fine Licht H.H."/>
            <person name="Stajich J.E."/>
        </authorList>
    </citation>
    <scope>NUCLEOTIDE SEQUENCE</scope>
    <source>
        <strain evidence="1">Berkeley</strain>
    </source>
</reference>
<gene>
    <name evidence="1" type="ORF">DSO57_1037655</name>
</gene>
<keyword evidence="2" id="KW-1185">Reference proteome</keyword>
<sequence>MLPLVRTTSSSNPSALPGILNFLAFLLDPAFRNSSHAFRLKLKTPSKPTPEVWTSLSRAATKAQSIPLMGINPSPAIPAPHSIAHSVTPTIHPNFNEVMLESCQPSHTSSSTPDTLPSQGSEDFPPLLQKHQQEEAEYMSHL</sequence>
<name>A0ACC2RDP9_9FUNG</name>
<proteinExistence type="predicted"/>
<dbReference type="Proteomes" id="UP001165960">
    <property type="component" value="Unassembled WGS sequence"/>
</dbReference>
<organism evidence="1 2">
    <name type="scientific">Entomophthora muscae</name>
    <dbReference type="NCBI Taxonomy" id="34485"/>
    <lineage>
        <taxon>Eukaryota</taxon>
        <taxon>Fungi</taxon>
        <taxon>Fungi incertae sedis</taxon>
        <taxon>Zoopagomycota</taxon>
        <taxon>Entomophthoromycotina</taxon>
        <taxon>Entomophthoromycetes</taxon>
        <taxon>Entomophthorales</taxon>
        <taxon>Entomophthoraceae</taxon>
        <taxon>Entomophthora</taxon>
    </lineage>
</organism>
<evidence type="ECO:0000313" key="1">
    <source>
        <dbReference type="EMBL" id="KAJ9048176.1"/>
    </source>
</evidence>